<keyword evidence="4" id="KW-0949">S-adenosyl-L-methionine</keyword>
<feature type="region of interest" description="Disordered" evidence="8">
    <location>
        <begin position="149"/>
        <end position="172"/>
    </location>
</feature>
<dbReference type="PANTHER" id="PTHR12829">
    <property type="entry name" value="N6-ADENOSINE-METHYLTRANSFERASE"/>
    <property type="match status" value="1"/>
</dbReference>
<dbReference type="Pfam" id="PF13540">
    <property type="entry name" value="RCC1_2"/>
    <property type="match status" value="1"/>
</dbReference>
<evidence type="ECO:0000256" key="6">
    <source>
        <dbReference type="PROSITE-ProRule" id="PRU00235"/>
    </source>
</evidence>
<dbReference type="SUPFAM" id="SSF50985">
    <property type="entry name" value="RCC1/BLIP-II"/>
    <property type="match status" value="1"/>
</dbReference>
<dbReference type="Proteomes" id="UP000887565">
    <property type="component" value="Unplaced"/>
</dbReference>
<feature type="repeat" description="RCC1" evidence="6">
    <location>
        <begin position="601"/>
        <end position="653"/>
    </location>
</feature>
<evidence type="ECO:0000256" key="3">
    <source>
        <dbReference type="ARBA" id="ARBA00022679"/>
    </source>
</evidence>
<dbReference type="InterPro" id="IPR029063">
    <property type="entry name" value="SAM-dependent_MTases_sf"/>
</dbReference>
<keyword evidence="3" id="KW-0808">Transferase</keyword>
<accession>A0A915I212</accession>
<keyword evidence="2" id="KW-0489">Methyltransferase</keyword>
<dbReference type="GO" id="GO:0036396">
    <property type="term" value="C:RNA N6-methyladenosine methyltransferase complex"/>
    <property type="evidence" value="ECO:0007669"/>
    <property type="project" value="TreeGrafter"/>
</dbReference>
<sequence>MSKNSSNLTKNSSNNTVVDRLDDLESLLAQPSSKEKEKNKITQEIMDLLNKKSAKEQCLAEKFKSDGTHVKEFCPHGTKDNCRNFAKSLGIGRSSHSCTKLHFRKIIQKHTDESLGDCSFLNTCFHLNTCKYIHYEIDFGPLSTDRNVVKKDPSSTAGDKQRKNSASSSADTLPLANVGSGINDSVTTLFPPQWIQCDLRFFDLTVLGKFSVVMADPPWDIHMELPYGTMSDDEMRHLNVQCLQNEGLMFLWVTGRAMELGRECLKLWGYTQCDEIIWVKTNQLQRIIRTGRTGHWLNHGKEHCLVGVKGSIDKYNRWLDCDVIVAEVRATSHKPDEVYGLIERLSPGTRKIELFGRQHNVQPNWITLGNQLDGVRLLDSSVVGPFKKRYPDGNCMPKPDDIMAVKYRFWNAIITCSGNTATVQNLISNYELTLSFDVLRPHFCIQQCKSSHLFYYFLLLDRQNIEELPVIVKIPWKKHCDDEIKFLTLKNLRNMKYPLEWENLGGKVILSRINVDAFDIDDIEFEKIMEEKNGQVDRPPCFIDCTDNSLFIVEELRLFEISGNEGSEFKSQPIPFARASIARIVDFACGKNHCVLLDSDGLVYTMGSSSRGQLGRHCRDACVVETTLKIVEHLVGLRIKCIAVGGWHTLALT</sequence>
<evidence type="ECO:0000313" key="9">
    <source>
        <dbReference type="Proteomes" id="UP000887565"/>
    </source>
</evidence>
<dbReference type="PANTHER" id="PTHR12829:SF7">
    <property type="entry name" value="N6-ADENOSINE-METHYLTRANSFERASE CATALYTIC SUBUNIT"/>
    <property type="match status" value="1"/>
</dbReference>
<dbReference type="InterPro" id="IPR025848">
    <property type="entry name" value="MT-A70"/>
</dbReference>
<dbReference type="InterPro" id="IPR007757">
    <property type="entry name" value="MT-A70-like"/>
</dbReference>
<evidence type="ECO:0000256" key="8">
    <source>
        <dbReference type="SAM" id="MobiDB-lite"/>
    </source>
</evidence>
<dbReference type="InterPro" id="IPR000408">
    <property type="entry name" value="Reg_chr_condens"/>
</dbReference>
<evidence type="ECO:0000256" key="5">
    <source>
        <dbReference type="ARBA" id="ARBA00048957"/>
    </source>
</evidence>
<comment type="catalytic activity">
    <reaction evidence="5">
        <text>an adenosine in mRNA + S-adenosyl-L-methionine = an N(6)-methyladenosine in mRNA + S-adenosyl-L-homocysteine + H(+)</text>
        <dbReference type="Rhea" id="RHEA:55584"/>
        <dbReference type="Rhea" id="RHEA-COMP:12414"/>
        <dbReference type="Rhea" id="RHEA-COMP:12417"/>
        <dbReference type="ChEBI" id="CHEBI:15378"/>
        <dbReference type="ChEBI" id="CHEBI:57856"/>
        <dbReference type="ChEBI" id="CHEBI:59789"/>
        <dbReference type="ChEBI" id="CHEBI:74411"/>
        <dbReference type="ChEBI" id="CHEBI:74449"/>
        <dbReference type="EC" id="2.1.1.348"/>
    </reaction>
</comment>
<name>A0A915I212_ROMCU</name>
<dbReference type="SUPFAM" id="SSF53335">
    <property type="entry name" value="S-adenosyl-L-methionine-dependent methyltransferases"/>
    <property type="match status" value="1"/>
</dbReference>
<dbReference type="PROSITE" id="PS51563">
    <property type="entry name" value="SAM_MTA70L_1"/>
    <property type="match status" value="1"/>
</dbReference>
<dbReference type="GO" id="GO:0001734">
    <property type="term" value="F:mRNA m(6)A methyltransferase activity"/>
    <property type="evidence" value="ECO:0007669"/>
    <property type="project" value="UniProtKB-EC"/>
</dbReference>
<dbReference type="Gene3D" id="2.130.10.30">
    <property type="entry name" value="Regulator of chromosome condensation 1/beta-lactamase-inhibitor protein II"/>
    <property type="match status" value="1"/>
</dbReference>
<dbReference type="AlphaFoldDB" id="A0A915I212"/>
<dbReference type="EC" id="2.1.1.348" evidence="1"/>
<evidence type="ECO:0000256" key="2">
    <source>
        <dbReference type="ARBA" id="ARBA00022603"/>
    </source>
</evidence>
<feature type="compositionally biased region" description="Polar residues" evidence="8">
    <location>
        <begin position="154"/>
        <end position="171"/>
    </location>
</feature>
<evidence type="ECO:0000313" key="10">
    <source>
        <dbReference type="WBParaSite" id="nRc.2.0.1.t07507-RA"/>
    </source>
</evidence>
<dbReference type="WBParaSite" id="nRc.2.0.1.t07507-RA">
    <property type="protein sequence ID" value="nRc.2.0.1.t07507-RA"/>
    <property type="gene ID" value="nRc.2.0.1.g07507"/>
</dbReference>
<evidence type="ECO:0000256" key="7">
    <source>
        <dbReference type="PROSITE-ProRule" id="PRU00489"/>
    </source>
</evidence>
<protein>
    <recommendedName>
        <fullName evidence="1">mRNA m(6)A methyltransferase</fullName>
        <ecNumber evidence="1">2.1.1.348</ecNumber>
    </recommendedName>
</protein>
<comment type="similarity">
    <text evidence="7">Belongs to the MT-A70-like family.</text>
</comment>
<dbReference type="PROSITE" id="PS51143">
    <property type="entry name" value="MT_A70"/>
    <property type="match status" value="1"/>
</dbReference>
<dbReference type="GO" id="GO:0001510">
    <property type="term" value="P:RNA methylation"/>
    <property type="evidence" value="ECO:0007669"/>
    <property type="project" value="InterPro"/>
</dbReference>
<reference evidence="10" key="1">
    <citation type="submission" date="2022-11" db="UniProtKB">
        <authorList>
            <consortium name="WormBaseParasite"/>
        </authorList>
    </citation>
    <scope>IDENTIFICATION</scope>
</reference>
<evidence type="ECO:0000256" key="4">
    <source>
        <dbReference type="ARBA" id="ARBA00022691"/>
    </source>
</evidence>
<dbReference type="PROSITE" id="PS50012">
    <property type="entry name" value="RCC1_3"/>
    <property type="match status" value="1"/>
</dbReference>
<organism evidence="9 10">
    <name type="scientific">Romanomermis culicivorax</name>
    <name type="common">Nematode worm</name>
    <dbReference type="NCBI Taxonomy" id="13658"/>
    <lineage>
        <taxon>Eukaryota</taxon>
        <taxon>Metazoa</taxon>
        <taxon>Ecdysozoa</taxon>
        <taxon>Nematoda</taxon>
        <taxon>Enoplea</taxon>
        <taxon>Dorylaimia</taxon>
        <taxon>Mermithida</taxon>
        <taxon>Mermithoidea</taxon>
        <taxon>Mermithidae</taxon>
        <taxon>Romanomermis</taxon>
    </lineage>
</organism>
<dbReference type="InterPro" id="IPR009091">
    <property type="entry name" value="RCC1/BLIP-II"/>
</dbReference>
<evidence type="ECO:0000256" key="1">
    <source>
        <dbReference type="ARBA" id="ARBA00012160"/>
    </source>
</evidence>
<dbReference type="Pfam" id="PF05063">
    <property type="entry name" value="MT-A70"/>
    <property type="match status" value="1"/>
</dbReference>
<dbReference type="PRINTS" id="PR00633">
    <property type="entry name" value="RCCNDNSATION"/>
</dbReference>
<keyword evidence="9" id="KW-1185">Reference proteome</keyword>
<dbReference type="GO" id="GO:0005634">
    <property type="term" value="C:nucleus"/>
    <property type="evidence" value="ECO:0007669"/>
    <property type="project" value="InterPro"/>
</dbReference>
<proteinExistence type="inferred from homology"/>